<keyword evidence="3" id="KW-1185">Reference proteome</keyword>
<accession>A0A8H5J7A2</accession>
<protein>
    <submittedName>
        <fullName evidence="2">Uncharacterized protein</fullName>
    </submittedName>
</protein>
<dbReference type="AlphaFoldDB" id="A0A8H5J7A2"/>
<evidence type="ECO:0000313" key="3">
    <source>
        <dbReference type="Proteomes" id="UP000582016"/>
    </source>
</evidence>
<gene>
    <name evidence="2" type="ORF">FPHYL_9461</name>
</gene>
<sequence length="122" mass="13651">MAAAPGPTLTITGPDGRPQPVSLIPLPPTAAELASAPFFTLEDDISSDPDDDWLPDRPPVTSANMRIKEILAIIRRKLNVTINSNRKKWDRKNWMRERLEAQKKRRIPTDELVAGGLVKKMN</sequence>
<dbReference type="EMBL" id="JAAOAQ010000392">
    <property type="protein sequence ID" value="KAF5550139.1"/>
    <property type="molecule type" value="Genomic_DNA"/>
</dbReference>
<proteinExistence type="predicted"/>
<comment type="caution">
    <text evidence="2">The sequence shown here is derived from an EMBL/GenBank/DDBJ whole genome shotgun (WGS) entry which is preliminary data.</text>
</comment>
<dbReference type="OrthoDB" id="5080067at2759"/>
<evidence type="ECO:0000313" key="2">
    <source>
        <dbReference type="EMBL" id="KAF5550139.1"/>
    </source>
</evidence>
<evidence type="ECO:0000256" key="1">
    <source>
        <dbReference type="SAM" id="MobiDB-lite"/>
    </source>
</evidence>
<name>A0A8H5J7A2_9HYPO</name>
<reference evidence="2 3" key="1">
    <citation type="submission" date="2020-05" db="EMBL/GenBank/DDBJ databases">
        <title>Identification and distribution of gene clusters putatively required for synthesis of sphingolipid metabolism inhibitors in phylogenetically diverse species of the filamentous fungus Fusarium.</title>
        <authorList>
            <person name="Kim H.-S."/>
            <person name="Busman M."/>
            <person name="Brown D.W."/>
            <person name="Divon H."/>
            <person name="Uhlig S."/>
            <person name="Proctor R.H."/>
        </authorList>
    </citation>
    <scope>NUCLEOTIDE SEQUENCE [LARGE SCALE GENOMIC DNA]</scope>
    <source>
        <strain evidence="2 3">NRRL 13617</strain>
    </source>
</reference>
<feature type="region of interest" description="Disordered" evidence="1">
    <location>
        <begin position="1"/>
        <end position="20"/>
    </location>
</feature>
<dbReference type="Proteomes" id="UP000582016">
    <property type="component" value="Unassembled WGS sequence"/>
</dbReference>
<organism evidence="2 3">
    <name type="scientific">Fusarium phyllophilum</name>
    <dbReference type="NCBI Taxonomy" id="47803"/>
    <lineage>
        <taxon>Eukaryota</taxon>
        <taxon>Fungi</taxon>
        <taxon>Dikarya</taxon>
        <taxon>Ascomycota</taxon>
        <taxon>Pezizomycotina</taxon>
        <taxon>Sordariomycetes</taxon>
        <taxon>Hypocreomycetidae</taxon>
        <taxon>Hypocreales</taxon>
        <taxon>Nectriaceae</taxon>
        <taxon>Fusarium</taxon>
        <taxon>Fusarium fujikuroi species complex</taxon>
    </lineage>
</organism>